<evidence type="ECO:0000256" key="4">
    <source>
        <dbReference type="ARBA" id="ARBA00022801"/>
    </source>
</evidence>
<proteinExistence type="inferred from homology"/>
<keyword evidence="4" id="KW-0378">Hydrolase</keyword>
<sequence>MPSIKSMTGFASVRVNLSCGQIGFDLKSVNSRYLELNLKLPENFKYLEGRLREVVRAKALRGKFEVILAFTPAPSAGLTLNTSLLTALTVALGQIKQHVPEGQINLMQLLLYPGVIAENATARSELDDAIAAALAQAMDELITQRTQEGARLTAVLRQKLDAMEEALKPVATQLSTLVIQEREKLTQRLNELKVEVNAERLEQEVALLAQKADIAEEYDRLRAHIAATRDILQQGGSVGKRLDFLMQEFNREANTLASKASNLALTQIAVELKVLIEQMREQVQNLE</sequence>
<dbReference type="InterPro" id="IPR013527">
    <property type="entry name" value="YicC-like_N"/>
</dbReference>
<evidence type="ECO:0000256" key="6">
    <source>
        <dbReference type="SAM" id="Coils"/>
    </source>
</evidence>
<organism evidence="9 10">
    <name type="scientific">Candidatus Anaerobiospirillum merdipullorum</name>
    <dbReference type="NCBI Taxonomy" id="2838450"/>
    <lineage>
        <taxon>Bacteria</taxon>
        <taxon>Pseudomonadati</taxon>
        <taxon>Pseudomonadota</taxon>
        <taxon>Gammaproteobacteria</taxon>
        <taxon>Aeromonadales</taxon>
        <taxon>Succinivibrionaceae</taxon>
        <taxon>Anaerobiospirillum</taxon>
    </lineage>
</organism>
<evidence type="ECO:0000256" key="1">
    <source>
        <dbReference type="ARBA" id="ARBA00001968"/>
    </source>
</evidence>
<gene>
    <name evidence="9" type="ORF">IAA31_04760</name>
</gene>
<evidence type="ECO:0000313" key="9">
    <source>
        <dbReference type="EMBL" id="MBU3826782.1"/>
    </source>
</evidence>
<dbReference type="PANTHER" id="PTHR30636:SF3">
    <property type="entry name" value="UPF0701 PROTEIN YICC"/>
    <property type="match status" value="1"/>
</dbReference>
<evidence type="ECO:0000313" key="10">
    <source>
        <dbReference type="Proteomes" id="UP000824150"/>
    </source>
</evidence>
<keyword evidence="6" id="KW-0175">Coiled coil</keyword>
<keyword evidence="2" id="KW-0540">Nuclease</keyword>
<evidence type="ECO:0000256" key="5">
    <source>
        <dbReference type="ARBA" id="ARBA00035648"/>
    </source>
</evidence>
<dbReference type="GO" id="GO:0016787">
    <property type="term" value="F:hydrolase activity"/>
    <property type="evidence" value="ECO:0007669"/>
    <property type="project" value="UniProtKB-KW"/>
</dbReference>
<dbReference type="Pfam" id="PF08340">
    <property type="entry name" value="YicC-like_C"/>
    <property type="match status" value="1"/>
</dbReference>
<dbReference type="Proteomes" id="UP000824150">
    <property type="component" value="Unassembled WGS sequence"/>
</dbReference>
<accession>A0A9E2KPR0</accession>
<feature type="domain" description="Endoribonuclease YicC-like N-terminal" evidence="7">
    <location>
        <begin position="4"/>
        <end position="153"/>
    </location>
</feature>
<protein>
    <submittedName>
        <fullName evidence="9">YicC family protein</fullName>
    </submittedName>
</protein>
<comment type="cofactor">
    <cofactor evidence="1">
        <name>a divalent metal cation</name>
        <dbReference type="ChEBI" id="CHEBI:60240"/>
    </cofactor>
</comment>
<comment type="similarity">
    <text evidence="5">Belongs to the YicC/YloC family.</text>
</comment>
<evidence type="ECO:0000259" key="7">
    <source>
        <dbReference type="Pfam" id="PF03755"/>
    </source>
</evidence>
<reference evidence="9" key="2">
    <citation type="submission" date="2021-04" db="EMBL/GenBank/DDBJ databases">
        <authorList>
            <person name="Gilroy R."/>
        </authorList>
    </citation>
    <scope>NUCLEOTIDE SEQUENCE</scope>
    <source>
        <strain evidence="9">687</strain>
    </source>
</reference>
<dbReference type="AlphaFoldDB" id="A0A9E2KPR0"/>
<feature type="coiled-coil region" evidence="6">
    <location>
        <begin position="182"/>
        <end position="218"/>
    </location>
</feature>
<name>A0A9E2KPR0_9GAMM</name>
<dbReference type="EMBL" id="JAHLFG010000051">
    <property type="protein sequence ID" value="MBU3826782.1"/>
    <property type="molecule type" value="Genomic_DNA"/>
</dbReference>
<comment type="caution">
    <text evidence="9">The sequence shown here is derived from an EMBL/GenBank/DDBJ whole genome shotgun (WGS) entry which is preliminary data.</text>
</comment>
<evidence type="ECO:0000256" key="3">
    <source>
        <dbReference type="ARBA" id="ARBA00022759"/>
    </source>
</evidence>
<evidence type="ECO:0000256" key="2">
    <source>
        <dbReference type="ARBA" id="ARBA00022722"/>
    </source>
</evidence>
<feature type="domain" description="Endoribonuclease YicC-like C-terminal" evidence="8">
    <location>
        <begin position="174"/>
        <end position="287"/>
    </location>
</feature>
<dbReference type="NCBIfam" id="TIGR00255">
    <property type="entry name" value="YicC/YloC family endoribonuclease"/>
    <property type="match status" value="1"/>
</dbReference>
<dbReference type="PANTHER" id="PTHR30636">
    <property type="entry name" value="UPF0701 PROTEIN YICC"/>
    <property type="match status" value="1"/>
</dbReference>
<reference evidence="9" key="1">
    <citation type="journal article" date="2021" name="PeerJ">
        <title>Extensive microbial diversity within the chicken gut microbiome revealed by metagenomics and culture.</title>
        <authorList>
            <person name="Gilroy R."/>
            <person name="Ravi A."/>
            <person name="Getino M."/>
            <person name="Pursley I."/>
            <person name="Horton D.L."/>
            <person name="Alikhan N.F."/>
            <person name="Baker D."/>
            <person name="Gharbi K."/>
            <person name="Hall N."/>
            <person name="Watson M."/>
            <person name="Adriaenssens E.M."/>
            <person name="Foster-Nyarko E."/>
            <person name="Jarju S."/>
            <person name="Secka A."/>
            <person name="Antonio M."/>
            <person name="Oren A."/>
            <person name="Chaudhuri R.R."/>
            <person name="La Ragione R."/>
            <person name="Hildebrand F."/>
            <person name="Pallen M.J."/>
        </authorList>
    </citation>
    <scope>NUCLEOTIDE SEQUENCE</scope>
    <source>
        <strain evidence="9">687</strain>
    </source>
</reference>
<dbReference type="GO" id="GO:0004521">
    <property type="term" value="F:RNA endonuclease activity"/>
    <property type="evidence" value="ECO:0007669"/>
    <property type="project" value="InterPro"/>
</dbReference>
<dbReference type="InterPro" id="IPR013551">
    <property type="entry name" value="YicC-like_C"/>
</dbReference>
<dbReference type="InterPro" id="IPR005229">
    <property type="entry name" value="YicC/YloC-like"/>
</dbReference>
<keyword evidence="3" id="KW-0255">Endonuclease</keyword>
<dbReference type="Pfam" id="PF03755">
    <property type="entry name" value="YicC-like_N"/>
    <property type="match status" value="1"/>
</dbReference>
<evidence type="ECO:0000259" key="8">
    <source>
        <dbReference type="Pfam" id="PF08340"/>
    </source>
</evidence>